<dbReference type="AlphaFoldDB" id="A0A232ESG8"/>
<reference evidence="1 2" key="1">
    <citation type="journal article" date="2017" name="Curr. Biol.">
        <title>The Evolution of Venom by Co-option of Single-Copy Genes.</title>
        <authorList>
            <person name="Martinson E.O."/>
            <person name="Mrinalini"/>
            <person name="Kelkar Y.D."/>
            <person name="Chang C.H."/>
            <person name="Werren J.H."/>
        </authorList>
    </citation>
    <scope>NUCLEOTIDE SEQUENCE [LARGE SCALE GENOMIC DNA]</scope>
    <source>
        <strain evidence="1 2">Alberta</strain>
        <tissue evidence="1">Whole body</tissue>
    </source>
</reference>
<keyword evidence="2" id="KW-1185">Reference proteome</keyword>
<name>A0A232ESG8_9HYME</name>
<protein>
    <submittedName>
        <fullName evidence="1">Uncharacterized protein</fullName>
    </submittedName>
</protein>
<evidence type="ECO:0000313" key="1">
    <source>
        <dbReference type="EMBL" id="OXU21236.1"/>
    </source>
</evidence>
<proteinExistence type="predicted"/>
<dbReference type="Proteomes" id="UP000215335">
    <property type="component" value="Unassembled WGS sequence"/>
</dbReference>
<dbReference type="EMBL" id="NNAY01002461">
    <property type="protein sequence ID" value="OXU21236.1"/>
    <property type="molecule type" value="Genomic_DNA"/>
</dbReference>
<comment type="caution">
    <text evidence="1">The sequence shown here is derived from an EMBL/GenBank/DDBJ whole genome shotgun (WGS) entry which is preliminary data.</text>
</comment>
<evidence type="ECO:0000313" key="2">
    <source>
        <dbReference type="Proteomes" id="UP000215335"/>
    </source>
</evidence>
<gene>
    <name evidence="1" type="ORF">TSAR_009034</name>
</gene>
<sequence>MKILTSKMLVFVPYTLLKIVLSGSQSI</sequence>
<accession>A0A232ESG8</accession>
<organism evidence="1 2">
    <name type="scientific">Trichomalopsis sarcophagae</name>
    <dbReference type="NCBI Taxonomy" id="543379"/>
    <lineage>
        <taxon>Eukaryota</taxon>
        <taxon>Metazoa</taxon>
        <taxon>Ecdysozoa</taxon>
        <taxon>Arthropoda</taxon>
        <taxon>Hexapoda</taxon>
        <taxon>Insecta</taxon>
        <taxon>Pterygota</taxon>
        <taxon>Neoptera</taxon>
        <taxon>Endopterygota</taxon>
        <taxon>Hymenoptera</taxon>
        <taxon>Apocrita</taxon>
        <taxon>Proctotrupomorpha</taxon>
        <taxon>Chalcidoidea</taxon>
        <taxon>Pteromalidae</taxon>
        <taxon>Pteromalinae</taxon>
        <taxon>Trichomalopsis</taxon>
    </lineage>
</organism>